<dbReference type="InterPro" id="IPR051035">
    <property type="entry name" value="Mito_inheritance_9"/>
</dbReference>
<comment type="subcellular location">
    <subcellularLocation>
        <location evidence="1">Membrane</location>
        <topology evidence="1">Multi-pass membrane protein</topology>
    </subcellularLocation>
    <subcellularLocation>
        <location evidence="2">Mitochondrion</location>
    </subcellularLocation>
</comment>
<dbReference type="InterPro" id="IPR011009">
    <property type="entry name" value="Kinase-like_dom_sf"/>
</dbReference>
<dbReference type="Pfam" id="PF01636">
    <property type="entry name" value="APH"/>
    <property type="match status" value="1"/>
</dbReference>
<evidence type="ECO:0000256" key="9">
    <source>
        <dbReference type="ARBA" id="ARBA00023136"/>
    </source>
</evidence>
<keyword evidence="6" id="KW-0809">Transit peptide</keyword>
<evidence type="ECO:0000256" key="4">
    <source>
        <dbReference type="ARBA" id="ARBA00016197"/>
    </source>
</evidence>
<accession>A0A0L1ILH2</accession>
<dbReference type="EMBL" id="JNOM01000606">
    <property type="protein sequence ID" value="KNG80431.1"/>
    <property type="molecule type" value="Genomic_DNA"/>
</dbReference>
<evidence type="ECO:0000256" key="3">
    <source>
        <dbReference type="ARBA" id="ARBA00005543"/>
    </source>
</evidence>
<feature type="transmembrane region" description="Helical" evidence="11">
    <location>
        <begin position="573"/>
        <end position="592"/>
    </location>
</feature>
<name>A0A0L1ILH2_ASPN3</name>
<keyword evidence="7 11" id="KW-1133">Transmembrane helix</keyword>
<evidence type="ECO:0000256" key="6">
    <source>
        <dbReference type="ARBA" id="ARBA00022946"/>
    </source>
</evidence>
<feature type="transmembrane region" description="Helical" evidence="11">
    <location>
        <begin position="541"/>
        <end position="561"/>
    </location>
</feature>
<dbReference type="SUPFAM" id="SSF56112">
    <property type="entry name" value="Protein kinase-like (PK-like)"/>
    <property type="match status" value="1"/>
</dbReference>
<evidence type="ECO:0000256" key="8">
    <source>
        <dbReference type="ARBA" id="ARBA00023128"/>
    </source>
</evidence>
<evidence type="ECO:0000256" key="2">
    <source>
        <dbReference type="ARBA" id="ARBA00004173"/>
    </source>
</evidence>
<proteinExistence type="inferred from homology"/>
<keyword evidence="8" id="KW-0496">Mitochondrion</keyword>
<dbReference type="PANTHER" id="PTHR36091:SF1">
    <property type="entry name" value="ALTERED INHERITANCE OF MITOCHONDRIA PROTEIN 9, MITOCHONDRIAL"/>
    <property type="match status" value="1"/>
</dbReference>
<comment type="similarity">
    <text evidence="3">Belongs to the AIM9 family.</text>
</comment>
<dbReference type="OrthoDB" id="2906425at2759"/>
<dbReference type="GO" id="GO:0005739">
    <property type="term" value="C:mitochondrion"/>
    <property type="evidence" value="ECO:0007669"/>
    <property type="project" value="UniProtKB-SubCell"/>
</dbReference>
<dbReference type="AlphaFoldDB" id="A0A0L1ILH2"/>
<keyword evidence="5 11" id="KW-0812">Transmembrane</keyword>
<evidence type="ECO:0000256" key="11">
    <source>
        <dbReference type="SAM" id="Phobius"/>
    </source>
</evidence>
<dbReference type="Pfam" id="PF08507">
    <property type="entry name" value="COPI_assoc"/>
    <property type="match status" value="1"/>
</dbReference>
<dbReference type="GeneID" id="26812921"/>
<evidence type="ECO:0000313" key="13">
    <source>
        <dbReference type="EMBL" id="KNG80431.1"/>
    </source>
</evidence>
<keyword evidence="9 11" id="KW-0472">Membrane</keyword>
<evidence type="ECO:0000313" key="14">
    <source>
        <dbReference type="Proteomes" id="UP000037505"/>
    </source>
</evidence>
<organism evidence="13 14">
    <name type="scientific">Aspergillus nomiae NRRL (strain ATCC 15546 / NRRL 13137 / CBS 260.88 / M93)</name>
    <dbReference type="NCBI Taxonomy" id="1509407"/>
    <lineage>
        <taxon>Eukaryota</taxon>
        <taxon>Fungi</taxon>
        <taxon>Dikarya</taxon>
        <taxon>Ascomycota</taxon>
        <taxon>Pezizomycotina</taxon>
        <taxon>Eurotiomycetes</taxon>
        <taxon>Eurotiomycetidae</taxon>
        <taxon>Eurotiales</taxon>
        <taxon>Aspergillaceae</taxon>
        <taxon>Aspergillus</taxon>
        <taxon>Aspergillus subgen. Circumdati</taxon>
    </lineage>
</organism>
<gene>
    <name evidence="13" type="ORF">ANOM_011117</name>
</gene>
<sequence length="613" mass="69444">MTTNNHFFGYTSGRWLYNEQQQLEKRYVEFNVPNLQKTVGQIVGSQCIQMTKMPEGLYNKVFSLKMENGREVLARIPNPNAGHPRYVVASEVATLDYLRNVLDIPVPRVLSWSNPSQHNPVGAEYILMERVKGRQLSEVWDNMSEAERFGLVKSLVGIEQKLASSRFAVHGSLYYKDTYPHSTTFVDPVEVERGNPSNFVIGPITQRSFWEDEKARARYRSRPLSSDMSVPSATTSPKRNMHAVYAAPLFLQAKFPSIFDCDDPYPWGAVQPKLPEGFDTLSQLEKQVAEDKLERLRLKKFYELASRKFNPTLIRAMDTMRNDDDPTSFIFHIVGRSSLDGPIPLKELLIQIYEKWGRIMERKGLTIPCPISFSDDEISRTRQQVNVWAKVYGDFESLRTKLVSDDGWVSHELFTLAYLRAGQATKFPDLSVALLSVRTAANALAPDIHLPILSCDLTPKLLLYPTKRLRRPKELVQLTVKMDLSNIFRLVNIAVGVIMVLGGISQFFPPSMSSIIVGAYVIIFGLLVAGLEFLPNVPDYVYRYASFLFSFLGRGIFYIFVGSILLHDHVLRYIAGSIVGFIGLGYLALEFIPSIEPPSNMRESDQGWGAEQV</sequence>
<evidence type="ECO:0000259" key="12">
    <source>
        <dbReference type="Pfam" id="PF01636"/>
    </source>
</evidence>
<feature type="transmembrane region" description="Helical" evidence="11">
    <location>
        <begin position="514"/>
        <end position="534"/>
    </location>
</feature>
<keyword evidence="14" id="KW-1185">Reference proteome</keyword>
<feature type="domain" description="Aminoglycoside phosphotransferase" evidence="12">
    <location>
        <begin position="53"/>
        <end position="168"/>
    </location>
</feature>
<reference evidence="13 14" key="1">
    <citation type="submission" date="2014-06" db="EMBL/GenBank/DDBJ databases">
        <title>The Genome of the Aflatoxigenic Filamentous Fungus Aspergillus nomius.</title>
        <authorList>
            <person name="Moore M.G."/>
            <person name="Shannon B.M."/>
            <person name="Brian M.M."/>
        </authorList>
    </citation>
    <scope>NUCLEOTIDE SEQUENCE [LARGE SCALE GENOMIC DNA]</scope>
    <source>
        <strain evidence="13 14">NRRL 13137</strain>
    </source>
</reference>
<dbReference type="Proteomes" id="UP000037505">
    <property type="component" value="Unassembled WGS sequence"/>
</dbReference>
<protein>
    <recommendedName>
        <fullName evidence="4">Altered inheritance of mitochondria protein 9, mitochondrial</fullName>
    </recommendedName>
    <alternativeName>
        <fullName evidence="10">Found in mitochondrial proteome protein 29</fullName>
    </alternativeName>
</protein>
<evidence type="ECO:0000256" key="7">
    <source>
        <dbReference type="ARBA" id="ARBA00022989"/>
    </source>
</evidence>
<dbReference type="InterPro" id="IPR013714">
    <property type="entry name" value="Golgi_TVP15"/>
</dbReference>
<dbReference type="GO" id="GO:0016020">
    <property type="term" value="C:membrane"/>
    <property type="evidence" value="ECO:0007669"/>
    <property type="project" value="UniProtKB-SubCell"/>
</dbReference>
<evidence type="ECO:0000256" key="10">
    <source>
        <dbReference type="ARBA" id="ARBA00031849"/>
    </source>
</evidence>
<evidence type="ECO:0000256" key="5">
    <source>
        <dbReference type="ARBA" id="ARBA00022692"/>
    </source>
</evidence>
<feature type="transmembrane region" description="Helical" evidence="11">
    <location>
        <begin position="487"/>
        <end position="508"/>
    </location>
</feature>
<comment type="caution">
    <text evidence="13">The sequence shown here is derived from an EMBL/GenBank/DDBJ whole genome shotgun (WGS) entry which is preliminary data.</text>
</comment>
<dbReference type="PANTHER" id="PTHR36091">
    <property type="entry name" value="ALTERED INHERITANCE OF MITOCHONDRIA PROTEIN 9, MITOCHONDRIAL"/>
    <property type="match status" value="1"/>
</dbReference>
<dbReference type="InterPro" id="IPR002575">
    <property type="entry name" value="Aminoglycoside_PTrfase"/>
</dbReference>
<evidence type="ECO:0000256" key="1">
    <source>
        <dbReference type="ARBA" id="ARBA00004141"/>
    </source>
</evidence>
<dbReference type="RefSeq" id="XP_015401354.1">
    <property type="nucleotide sequence ID" value="XM_015556373.1"/>
</dbReference>
<dbReference type="Gene3D" id="3.30.200.20">
    <property type="entry name" value="Phosphorylase Kinase, domain 1"/>
    <property type="match status" value="1"/>
</dbReference>